<proteinExistence type="predicted"/>
<dbReference type="AlphaFoldDB" id="A0A4Y2T3X3"/>
<dbReference type="Proteomes" id="UP000499080">
    <property type="component" value="Unassembled WGS sequence"/>
</dbReference>
<accession>A0A4Y2T3X3</accession>
<evidence type="ECO:0000313" key="1">
    <source>
        <dbReference type="EMBL" id="GBN95257.1"/>
    </source>
</evidence>
<protein>
    <submittedName>
        <fullName evidence="1">Uncharacterized protein</fullName>
    </submittedName>
</protein>
<comment type="caution">
    <text evidence="1">The sequence shown here is derived from an EMBL/GenBank/DDBJ whole genome shotgun (WGS) entry which is preliminary data.</text>
</comment>
<name>A0A4Y2T3X3_ARAVE</name>
<gene>
    <name evidence="1" type="ORF">AVEN_119500_1</name>
</gene>
<keyword evidence="2" id="KW-1185">Reference proteome</keyword>
<evidence type="ECO:0000313" key="2">
    <source>
        <dbReference type="Proteomes" id="UP000499080"/>
    </source>
</evidence>
<reference evidence="1 2" key="1">
    <citation type="journal article" date="2019" name="Sci. Rep.">
        <title>Orb-weaving spider Araneus ventricosus genome elucidates the spidroin gene catalogue.</title>
        <authorList>
            <person name="Kono N."/>
            <person name="Nakamura H."/>
            <person name="Ohtoshi R."/>
            <person name="Moran D.A.P."/>
            <person name="Shinohara A."/>
            <person name="Yoshida Y."/>
            <person name="Fujiwara M."/>
            <person name="Mori M."/>
            <person name="Tomita M."/>
            <person name="Arakawa K."/>
        </authorList>
    </citation>
    <scope>NUCLEOTIDE SEQUENCE [LARGE SCALE GENOMIC DNA]</scope>
</reference>
<organism evidence="1 2">
    <name type="scientific">Araneus ventricosus</name>
    <name type="common">Orbweaver spider</name>
    <name type="synonym">Epeira ventricosa</name>
    <dbReference type="NCBI Taxonomy" id="182803"/>
    <lineage>
        <taxon>Eukaryota</taxon>
        <taxon>Metazoa</taxon>
        <taxon>Ecdysozoa</taxon>
        <taxon>Arthropoda</taxon>
        <taxon>Chelicerata</taxon>
        <taxon>Arachnida</taxon>
        <taxon>Araneae</taxon>
        <taxon>Araneomorphae</taxon>
        <taxon>Entelegynae</taxon>
        <taxon>Araneoidea</taxon>
        <taxon>Araneidae</taxon>
        <taxon>Araneus</taxon>
    </lineage>
</organism>
<sequence>MIRQQVEHVSVCTVTNMESPFPAMLVLWFGREFYRDGAVVPSGKTTASGPEEYVQNPISLKCVFGGLLHIKSYVVGQTSSCWCVVEVWREGCQFSCRPRHLAAVLKLLDPSQNSSRVASKSDVNITKI</sequence>
<dbReference type="EMBL" id="BGPR01025945">
    <property type="protein sequence ID" value="GBN95257.1"/>
    <property type="molecule type" value="Genomic_DNA"/>
</dbReference>